<dbReference type="EMBL" id="AONQ01000050">
    <property type="protein sequence ID" value="EME68853.1"/>
    <property type="molecule type" value="Genomic_DNA"/>
</dbReference>
<keyword evidence="1" id="KW-1133">Transmembrane helix</keyword>
<dbReference type="Proteomes" id="UP000011744">
    <property type="component" value="Unassembled WGS sequence"/>
</dbReference>
<evidence type="ECO:0000313" key="3">
    <source>
        <dbReference type="Proteomes" id="UP000011744"/>
    </source>
</evidence>
<feature type="transmembrane region" description="Helical" evidence="1">
    <location>
        <begin position="105"/>
        <end position="132"/>
    </location>
</feature>
<dbReference type="OrthoDB" id="9806874at2"/>
<gene>
    <name evidence="2" type="ORF">H261_16356</name>
</gene>
<evidence type="ECO:0008006" key="4">
    <source>
        <dbReference type="Google" id="ProtNLM"/>
    </source>
</evidence>
<protein>
    <recommendedName>
        <fullName evidence="4">DUF599 domain-containing protein</fullName>
    </recommendedName>
</protein>
<feature type="transmembrane region" description="Helical" evidence="1">
    <location>
        <begin position="12"/>
        <end position="29"/>
    </location>
</feature>
<dbReference type="InterPro" id="IPR006747">
    <property type="entry name" value="DUF599"/>
</dbReference>
<dbReference type="PANTHER" id="PTHR31881:SF6">
    <property type="entry name" value="OS09G0494600 PROTEIN"/>
    <property type="match status" value="1"/>
</dbReference>
<keyword evidence="1" id="KW-0812">Transmembrane</keyword>
<sequence length="233" mass="25233">MTPFALLPAMDLAAFGAFVVLWVGYTVIADRLTLGGHSLLAATARHRRTWMRALCDREARVADSALMGNLMRSVSFFASASILILGGLVALIGSGERAYAVVRDLPLVAPMALGAFEAKVMLLAGVFVYAFFQITWSLRQFNYCCILLGAAPEPSAGDEAKDRFAEHAARLNALGANSFNRGLRAYYFALAMMTWFFHAGAFVAATAAVVAVLYRREFRSKTLRALNAAVPPV</sequence>
<accession>M3A7S7</accession>
<dbReference type="STRING" id="1244869.H261_16356"/>
<feature type="transmembrane region" description="Helical" evidence="1">
    <location>
        <begin position="185"/>
        <end position="214"/>
    </location>
</feature>
<keyword evidence="1" id="KW-0472">Membrane</keyword>
<keyword evidence="3" id="KW-1185">Reference proteome</keyword>
<evidence type="ECO:0000256" key="1">
    <source>
        <dbReference type="SAM" id="Phobius"/>
    </source>
</evidence>
<dbReference type="Pfam" id="PF04654">
    <property type="entry name" value="DUF599"/>
    <property type="match status" value="1"/>
</dbReference>
<dbReference type="PANTHER" id="PTHR31881">
    <property type="match status" value="1"/>
</dbReference>
<dbReference type="PATRIC" id="fig|1244869.3.peg.3282"/>
<dbReference type="eggNOG" id="COG3821">
    <property type="taxonomic scope" value="Bacteria"/>
</dbReference>
<evidence type="ECO:0000313" key="2">
    <source>
        <dbReference type="EMBL" id="EME68853.1"/>
    </source>
</evidence>
<reference evidence="2 3" key="1">
    <citation type="journal article" date="2014" name="Genome Announc.">
        <title>Draft Genome Sequence of Magnetospirillum sp. Strain SO-1, a Freshwater Magnetotactic Bacterium Isolated from the Ol'khovka River, Russia.</title>
        <authorList>
            <person name="Grouzdev D.S."/>
            <person name="Dziuba M.V."/>
            <person name="Sukhacheva M.S."/>
            <person name="Mardanov A.V."/>
            <person name="Beletskiy A.V."/>
            <person name="Kuznetsov B.B."/>
            <person name="Skryabin K.G."/>
        </authorList>
    </citation>
    <scope>NUCLEOTIDE SEQUENCE [LARGE SCALE GENOMIC DNA]</scope>
    <source>
        <strain evidence="2 3">SO-1</strain>
    </source>
</reference>
<proteinExistence type="predicted"/>
<comment type="caution">
    <text evidence="2">The sequence shown here is derived from an EMBL/GenBank/DDBJ whole genome shotgun (WGS) entry which is preliminary data.</text>
</comment>
<dbReference type="AlphaFoldDB" id="M3A7S7"/>
<organism evidence="2 3">
    <name type="scientific">Paramagnetospirillum caucaseum</name>
    <dbReference type="NCBI Taxonomy" id="1244869"/>
    <lineage>
        <taxon>Bacteria</taxon>
        <taxon>Pseudomonadati</taxon>
        <taxon>Pseudomonadota</taxon>
        <taxon>Alphaproteobacteria</taxon>
        <taxon>Rhodospirillales</taxon>
        <taxon>Magnetospirillaceae</taxon>
        <taxon>Paramagnetospirillum</taxon>
    </lineage>
</organism>
<feature type="transmembrane region" description="Helical" evidence="1">
    <location>
        <begin position="74"/>
        <end position="93"/>
    </location>
</feature>
<name>M3A7S7_9PROT</name>